<reference evidence="3" key="1">
    <citation type="submission" date="2023-05" db="EMBL/GenBank/DDBJ databases">
        <title>Nepenthes gracilis genome sequencing.</title>
        <authorList>
            <person name="Fukushima K."/>
        </authorList>
    </citation>
    <scope>NUCLEOTIDE SEQUENCE</scope>
    <source>
        <strain evidence="3">SING2019-196</strain>
    </source>
</reference>
<feature type="transmembrane region" description="Helical" evidence="2">
    <location>
        <begin position="253"/>
        <end position="275"/>
    </location>
</feature>
<keyword evidence="2" id="KW-1133">Transmembrane helix</keyword>
<evidence type="ECO:0000313" key="4">
    <source>
        <dbReference type="Proteomes" id="UP001279734"/>
    </source>
</evidence>
<evidence type="ECO:0000256" key="2">
    <source>
        <dbReference type="SAM" id="Phobius"/>
    </source>
</evidence>
<name>A0AAD3RYG9_NEPGR</name>
<gene>
    <name evidence="3" type="ORF">Nepgr_002817</name>
</gene>
<protein>
    <recommendedName>
        <fullName evidence="5">Transmembrane protein</fullName>
    </recommendedName>
</protein>
<evidence type="ECO:0000313" key="3">
    <source>
        <dbReference type="EMBL" id="GMH00978.1"/>
    </source>
</evidence>
<keyword evidence="2" id="KW-0472">Membrane</keyword>
<accession>A0AAD3RYG9</accession>
<feature type="region of interest" description="Disordered" evidence="1">
    <location>
        <begin position="35"/>
        <end position="80"/>
    </location>
</feature>
<feature type="compositionally biased region" description="Polar residues" evidence="1">
    <location>
        <begin position="63"/>
        <end position="76"/>
    </location>
</feature>
<organism evidence="3 4">
    <name type="scientific">Nepenthes gracilis</name>
    <name type="common">Slender pitcher plant</name>
    <dbReference type="NCBI Taxonomy" id="150966"/>
    <lineage>
        <taxon>Eukaryota</taxon>
        <taxon>Viridiplantae</taxon>
        <taxon>Streptophyta</taxon>
        <taxon>Embryophyta</taxon>
        <taxon>Tracheophyta</taxon>
        <taxon>Spermatophyta</taxon>
        <taxon>Magnoliopsida</taxon>
        <taxon>eudicotyledons</taxon>
        <taxon>Gunneridae</taxon>
        <taxon>Pentapetalae</taxon>
        <taxon>Caryophyllales</taxon>
        <taxon>Nepenthaceae</taxon>
        <taxon>Nepenthes</taxon>
    </lineage>
</organism>
<dbReference type="EMBL" id="BSYO01000002">
    <property type="protein sequence ID" value="GMH00978.1"/>
    <property type="molecule type" value="Genomic_DNA"/>
</dbReference>
<feature type="transmembrane region" description="Helical" evidence="2">
    <location>
        <begin position="282"/>
        <end position="301"/>
    </location>
</feature>
<keyword evidence="4" id="KW-1185">Reference proteome</keyword>
<sequence>MAGILGATPDAPRLDSPPVLAGAVSSKVSSNSIPYFPLADADGHAPGSLTGNDLPSSPLRYSDCSSSLRQTLNPPSGANDHMVRDLVVQCPQFAEQIVAEDLEEASASRPPPPAVVSLSLDDARFVVSSQVGVHPNEASGKPLIGRTDPRSEPGFALMDSEGSLSPSDQDDDPLQVDHHRAVFHHERLPVSFPLALRHGLVTTGPTEGWFFCLDQESEYCSLYPLRTTEADGFSSVLFAVCVKGASPFVVKPWSSYGFTAVICYFFPWGVCLGLLRKHIRASVGTLSLHALVPASVFWHLARCPFYHPLVADSSCGSNARGVRSGSSPNQCCRATASAIWLAACFFLVIAHRFFLLQHCSESMYWFFTIQVMPVFGGDLSPCSNLQQPDDSAALAVPSTSVRVDSTEGFMLKSILKNLRRTKQKRSPRSANQA</sequence>
<comment type="caution">
    <text evidence="3">The sequence shown here is derived from an EMBL/GenBank/DDBJ whole genome shotgun (WGS) entry which is preliminary data.</text>
</comment>
<proteinExistence type="predicted"/>
<feature type="region of interest" description="Disordered" evidence="1">
    <location>
        <begin position="136"/>
        <end position="172"/>
    </location>
</feature>
<keyword evidence="2" id="KW-0812">Transmembrane</keyword>
<dbReference type="Proteomes" id="UP001279734">
    <property type="component" value="Unassembled WGS sequence"/>
</dbReference>
<evidence type="ECO:0000256" key="1">
    <source>
        <dbReference type="SAM" id="MobiDB-lite"/>
    </source>
</evidence>
<feature type="transmembrane region" description="Helical" evidence="2">
    <location>
        <begin position="334"/>
        <end position="355"/>
    </location>
</feature>
<evidence type="ECO:0008006" key="5">
    <source>
        <dbReference type="Google" id="ProtNLM"/>
    </source>
</evidence>
<dbReference type="AlphaFoldDB" id="A0AAD3RYG9"/>